<dbReference type="STRING" id="690566.Sphch_3316"/>
<dbReference type="EMBL" id="CP002799">
    <property type="protein sequence ID" value="AEG50914.1"/>
    <property type="molecule type" value="Genomic_DNA"/>
</dbReference>
<accession>F6F3A2</accession>
<dbReference type="Proteomes" id="UP000007150">
    <property type="component" value="Chromosome 2"/>
</dbReference>
<evidence type="ECO:0008006" key="3">
    <source>
        <dbReference type="Google" id="ProtNLM"/>
    </source>
</evidence>
<evidence type="ECO:0000313" key="1">
    <source>
        <dbReference type="EMBL" id="AEG50914.1"/>
    </source>
</evidence>
<evidence type="ECO:0000313" key="2">
    <source>
        <dbReference type="Proteomes" id="UP000007150"/>
    </source>
</evidence>
<dbReference type="AlphaFoldDB" id="F6F3A2"/>
<dbReference type="HOGENOM" id="CLU_059005_0_0_5"/>
<reference evidence="1 2" key="1">
    <citation type="submission" date="2011-05" db="EMBL/GenBank/DDBJ databases">
        <title>Complete sequence of chromosome 2 of Sphingobium chlorophenolicum L-1.</title>
        <authorList>
            <consortium name="US DOE Joint Genome Institute"/>
            <person name="Lucas S."/>
            <person name="Han J."/>
            <person name="Lapidus A."/>
            <person name="Cheng J.-F."/>
            <person name="Goodwin L."/>
            <person name="Pitluck S."/>
            <person name="Peters L."/>
            <person name="Daligault H."/>
            <person name="Han C."/>
            <person name="Tapia R."/>
            <person name="Land M."/>
            <person name="Hauser L."/>
            <person name="Kyrpides N."/>
            <person name="Ivanova N."/>
            <person name="Pagani I."/>
            <person name="Turner P."/>
            <person name="Copley S."/>
            <person name="Woyke T."/>
        </authorList>
    </citation>
    <scope>NUCLEOTIDE SEQUENCE [LARGE SCALE GENOMIC DNA]</scope>
    <source>
        <strain evidence="1 2">L-1</strain>
    </source>
</reference>
<sequence>MSAPKFEIERQHICLSYEEPATMREVYSFASSHGSIGVDGVLMTPKGKPSKTLLLYMHPAATVHWLPLPIALVEQGYHLLAAGSRYLRNDTPVIMEKILHDYSAYVRYAKEVLGYEKVIACGWSGGGSLTAFYQSQAENPTVDQLPSGEPINLTNLVKADAMMFHAAHLSRAQVLLEFIDPSILDEYNPEIRDPELDIYDPRNPNKPPFSADYIEYYRKKQLERVRRRTAVVKELLEKLKRGGGIEQERGMLLHRTLADPRWIDATVDPNDRKPNWCFLGEPESANTSPAGIARYSTLRGWLSQWSIDDTNALAAKHAPHISVPILAIENTADEAVPAWHTKAFVDAATTKDMTYRIMKGANHYYHGQPEQAQDVIDVITNWLTERNLLD</sequence>
<gene>
    <name evidence="1" type="ORF">Sphch_3316</name>
</gene>
<dbReference type="RefSeq" id="WP_013849144.1">
    <property type="nucleotide sequence ID" value="NC_015594.1"/>
</dbReference>
<dbReference type="Gene3D" id="3.40.50.1820">
    <property type="entry name" value="alpha/beta hydrolase"/>
    <property type="match status" value="1"/>
</dbReference>
<dbReference type="SUPFAM" id="SSF53474">
    <property type="entry name" value="alpha/beta-Hydrolases"/>
    <property type="match status" value="1"/>
</dbReference>
<organism evidence="1 2">
    <name type="scientific">Sphingobium chlorophenolicum L-1</name>
    <dbReference type="NCBI Taxonomy" id="690566"/>
    <lineage>
        <taxon>Bacteria</taxon>
        <taxon>Pseudomonadati</taxon>
        <taxon>Pseudomonadota</taxon>
        <taxon>Alphaproteobacteria</taxon>
        <taxon>Sphingomonadales</taxon>
        <taxon>Sphingomonadaceae</taxon>
        <taxon>Sphingobium</taxon>
    </lineage>
</organism>
<proteinExistence type="predicted"/>
<keyword evidence="2" id="KW-1185">Reference proteome</keyword>
<dbReference type="InterPro" id="IPR029058">
    <property type="entry name" value="AB_hydrolase_fold"/>
</dbReference>
<name>F6F3A2_SPHCR</name>
<protein>
    <recommendedName>
        <fullName evidence="3">Alpha/beta hydrolase</fullName>
    </recommendedName>
</protein>
<dbReference type="KEGG" id="sch:Sphch_3316"/>